<evidence type="ECO:0000259" key="2">
    <source>
        <dbReference type="Pfam" id="PF20247"/>
    </source>
</evidence>
<evidence type="ECO:0000313" key="3">
    <source>
        <dbReference type="EMBL" id="GIP19351.1"/>
    </source>
</evidence>
<reference evidence="3" key="1">
    <citation type="submission" date="2021-03" db="EMBL/GenBank/DDBJ databases">
        <title>Antimicrobial resistance genes in bacteria isolated from Japanese honey, and their potential for conferring macrolide and lincosamide resistance in the American foulbrood pathogen Paenibacillus larvae.</title>
        <authorList>
            <person name="Okamoto M."/>
            <person name="Kumagai M."/>
            <person name="Kanamori H."/>
            <person name="Takamatsu D."/>
        </authorList>
    </citation>
    <scope>NUCLEOTIDE SEQUENCE</scope>
    <source>
        <strain evidence="3">J40TS1</strain>
    </source>
</reference>
<dbReference type="Proteomes" id="UP000683139">
    <property type="component" value="Unassembled WGS sequence"/>
</dbReference>
<dbReference type="EMBL" id="BOSE01000014">
    <property type="protein sequence ID" value="GIP19351.1"/>
    <property type="molecule type" value="Genomic_DNA"/>
</dbReference>
<comment type="caution">
    <text evidence="3">The sequence shown here is derived from an EMBL/GenBank/DDBJ whole genome shotgun (WGS) entry which is preliminary data.</text>
</comment>
<organism evidence="3 4">
    <name type="scientific">Paenibacillus montaniterrae</name>
    <dbReference type="NCBI Taxonomy" id="429341"/>
    <lineage>
        <taxon>Bacteria</taxon>
        <taxon>Bacillati</taxon>
        <taxon>Bacillota</taxon>
        <taxon>Bacilli</taxon>
        <taxon>Bacillales</taxon>
        <taxon>Paenibacillaceae</taxon>
        <taxon>Paenibacillus</taxon>
    </lineage>
</organism>
<evidence type="ECO:0000256" key="1">
    <source>
        <dbReference type="SAM" id="MobiDB-lite"/>
    </source>
</evidence>
<dbReference type="AlphaFoldDB" id="A0A919YVL7"/>
<dbReference type="CDD" id="cd21173">
    <property type="entry name" value="NucC-like"/>
    <property type="match status" value="1"/>
</dbReference>
<protein>
    <recommendedName>
        <fullName evidence="2">DUF6602 domain-containing protein</fullName>
    </recommendedName>
</protein>
<name>A0A919YVL7_9BACL</name>
<accession>A0A919YVL7</accession>
<dbReference type="RefSeq" id="WP_213519999.1">
    <property type="nucleotide sequence ID" value="NZ_BOSE01000014.1"/>
</dbReference>
<feature type="domain" description="DUF6602" evidence="2">
    <location>
        <begin position="56"/>
        <end position="145"/>
    </location>
</feature>
<dbReference type="InterPro" id="IPR046537">
    <property type="entry name" value="DUF6602"/>
</dbReference>
<sequence length="352" mass="40243">MRGVLKMSSKKVGANAKTNIEQQAEKREKQEKEVVAKIIDNYQGIAESLAKQLKLSTPNHDLTTGTYREEVWMSLFAQIVPRKFCLEQGVFIIDSDGQISNEVDIAIFDEMYTPYIFNYGKIKFIPIEAVAVAVQCKSTKIKGAKDWAKSIVKLKTSLSSIVRIHNGLVDNSLDFAYQKFVTEHAGKKGNEQENARFSQAKSQTSTRPILILCALLEDGVTEALKEKNSLFDIVLNVDKEGILTKTIPDEEATYHEWYRKLNHHDWDRYGEQSDKYEKIADVQKRVEGTLSMLRIEEKPETVTDTENVVLSLTFQLNQMLMLINNPIFFPHQAYVNMFRKNLNKRPKKGEGQ</sequence>
<keyword evidence="4" id="KW-1185">Reference proteome</keyword>
<gene>
    <name evidence="3" type="ORF">J40TS1_49930</name>
</gene>
<dbReference type="Pfam" id="PF20247">
    <property type="entry name" value="DUF6602"/>
    <property type="match status" value="1"/>
</dbReference>
<proteinExistence type="predicted"/>
<evidence type="ECO:0000313" key="4">
    <source>
        <dbReference type="Proteomes" id="UP000683139"/>
    </source>
</evidence>
<feature type="region of interest" description="Disordered" evidence="1">
    <location>
        <begin position="1"/>
        <end position="26"/>
    </location>
</feature>